<reference evidence="1" key="1">
    <citation type="submission" date="2014-09" db="EMBL/GenBank/DDBJ databases">
        <authorList>
            <person name="Magalhaes I.L.F."/>
            <person name="Oliveira U."/>
            <person name="Santos F.R."/>
            <person name="Vidigal T.H.D.A."/>
            <person name="Brescovit A.D."/>
            <person name="Santos A.J."/>
        </authorList>
    </citation>
    <scope>NUCLEOTIDE SEQUENCE</scope>
    <source>
        <tissue evidence="1">Shoot tissue taken approximately 20 cm above the soil surface</tissue>
    </source>
</reference>
<organism evidence="1">
    <name type="scientific">Arundo donax</name>
    <name type="common">Giant reed</name>
    <name type="synonym">Donax arundinaceus</name>
    <dbReference type="NCBI Taxonomy" id="35708"/>
    <lineage>
        <taxon>Eukaryota</taxon>
        <taxon>Viridiplantae</taxon>
        <taxon>Streptophyta</taxon>
        <taxon>Embryophyta</taxon>
        <taxon>Tracheophyta</taxon>
        <taxon>Spermatophyta</taxon>
        <taxon>Magnoliopsida</taxon>
        <taxon>Liliopsida</taxon>
        <taxon>Poales</taxon>
        <taxon>Poaceae</taxon>
        <taxon>PACMAD clade</taxon>
        <taxon>Arundinoideae</taxon>
        <taxon>Arundineae</taxon>
        <taxon>Arundo</taxon>
    </lineage>
</organism>
<accession>A0A0A8ZNV5</accession>
<reference evidence="1" key="2">
    <citation type="journal article" date="2015" name="Data Brief">
        <title>Shoot transcriptome of the giant reed, Arundo donax.</title>
        <authorList>
            <person name="Barrero R.A."/>
            <person name="Guerrero F.D."/>
            <person name="Moolhuijzen P."/>
            <person name="Goolsby J.A."/>
            <person name="Tidwell J."/>
            <person name="Bellgard S.E."/>
            <person name="Bellgard M.I."/>
        </authorList>
    </citation>
    <scope>NUCLEOTIDE SEQUENCE</scope>
    <source>
        <tissue evidence="1">Shoot tissue taken approximately 20 cm above the soil surface</tissue>
    </source>
</reference>
<evidence type="ECO:0000313" key="1">
    <source>
        <dbReference type="EMBL" id="JAD41069.1"/>
    </source>
</evidence>
<dbReference type="EMBL" id="GBRH01256826">
    <property type="protein sequence ID" value="JAD41069.1"/>
    <property type="molecule type" value="Transcribed_RNA"/>
</dbReference>
<dbReference type="AlphaFoldDB" id="A0A0A8ZNV5"/>
<name>A0A0A8ZNV5_ARUDO</name>
<sequence>MYHSWATSSRLNEAIQTFSSGMVLCW</sequence>
<proteinExistence type="predicted"/>
<protein>
    <submittedName>
        <fullName evidence="1">Uncharacterized protein</fullName>
    </submittedName>
</protein>